<feature type="compositionally biased region" description="Basic and acidic residues" evidence="9">
    <location>
        <begin position="460"/>
        <end position="472"/>
    </location>
</feature>
<feature type="chain" id="PRO_5035326154" description="Ionotropic glutamate receptor C-terminal domain-containing protein" evidence="11">
    <location>
        <begin position="19"/>
        <end position="490"/>
    </location>
</feature>
<accession>A0A8J2RVJ1</accession>
<sequence length="490" mass="55202">MAINFIAIILIIWTVGYSSSTHNSHNPLNGQHLRVIWPLWKGNPKGLAGPLKGGVVLHYLAARLNFTYEMVRVTENSLEPAGKEKDFSIIYGIRYIDMSVPWIFGSFSLLMPVQDDTANVNAVIKPFQWPVWLGLVISIVCVIFVLNLLQRYFTYRSLKPETSSIEIGNQNSAPIVNTGNQYLYVFGNLLSQGVPSPSHRLSFRLVAAVWSLAAFIFVQAYTSTLITYVVTPINLPLVKSAYDLVEKTDVNVLVRKGGVIDTIFSNTEASQLLGRTLRSRINSFSKSRCSFASDCIDLLTPGSRNIFIDAPAYLMDAVREDFNKTSKKCNLQLVKDNINGNSVQISLIALPKKQQIHKSYQMLELMQSGIVDHWDLWFRPMPLQCLPNFQSVYSQPISQKMKMKNKQPPALSLKNLTGAFIILVFGLSISLLTFLGEQIISMPRRHRQRRERARILSTKSSEETEERIAKEETDVENQSAPPNDESNETP</sequence>
<keyword evidence="3" id="KW-1003">Cell membrane</keyword>
<keyword evidence="11" id="KW-0732">Signal</keyword>
<organism evidence="13 14">
    <name type="scientific">Daphnia galeata</name>
    <dbReference type="NCBI Taxonomy" id="27404"/>
    <lineage>
        <taxon>Eukaryota</taxon>
        <taxon>Metazoa</taxon>
        <taxon>Ecdysozoa</taxon>
        <taxon>Arthropoda</taxon>
        <taxon>Crustacea</taxon>
        <taxon>Branchiopoda</taxon>
        <taxon>Diplostraca</taxon>
        <taxon>Cladocera</taxon>
        <taxon>Anomopoda</taxon>
        <taxon>Daphniidae</taxon>
        <taxon>Daphnia</taxon>
    </lineage>
</organism>
<evidence type="ECO:0000256" key="3">
    <source>
        <dbReference type="ARBA" id="ARBA00022475"/>
    </source>
</evidence>
<evidence type="ECO:0000313" key="13">
    <source>
        <dbReference type="EMBL" id="CAH0109211.1"/>
    </source>
</evidence>
<dbReference type="GO" id="GO:0050906">
    <property type="term" value="P:detection of stimulus involved in sensory perception"/>
    <property type="evidence" value="ECO:0007669"/>
    <property type="project" value="UniProtKB-ARBA"/>
</dbReference>
<evidence type="ECO:0000256" key="10">
    <source>
        <dbReference type="SAM" id="Phobius"/>
    </source>
</evidence>
<dbReference type="Proteomes" id="UP000789390">
    <property type="component" value="Unassembled WGS sequence"/>
</dbReference>
<feature type="signal peptide" evidence="11">
    <location>
        <begin position="1"/>
        <end position="18"/>
    </location>
</feature>
<dbReference type="GO" id="GO:0015276">
    <property type="term" value="F:ligand-gated monoatomic ion channel activity"/>
    <property type="evidence" value="ECO:0007669"/>
    <property type="project" value="InterPro"/>
</dbReference>
<dbReference type="AlphaFoldDB" id="A0A8J2RVJ1"/>
<feature type="region of interest" description="Disordered" evidence="9">
    <location>
        <begin position="446"/>
        <end position="490"/>
    </location>
</feature>
<feature type="transmembrane region" description="Helical" evidence="10">
    <location>
        <begin position="129"/>
        <end position="149"/>
    </location>
</feature>
<keyword evidence="7" id="KW-0675">Receptor</keyword>
<feature type="transmembrane region" description="Helical" evidence="10">
    <location>
        <begin position="205"/>
        <end position="230"/>
    </location>
</feature>
<dbReference type="SUPFAM" id="SSF53850">
    <property type="entry name" value="Periplasmic binding protein-like II"/>
    <property type="match status" value="1"/>
</dbReference>
<evidence type="ECO:0000256" key="6">
    <source>
        <dbReference type="ARBA" id="ARBA00023136"/>
    </source>
</evidence>
<keyword evidence="6 10" id="KW-0472">Membrane</keyword>
<dbReference type="Gene3D" id="1.10.287.70">
    <property type="match status" value="1"/>
</dbReference>
<proteinExistence type="inferred from homology"/>
<evidence type="ECO:0000256" key="4">
    <source>
        <dbReference type="ARBA" id="ARBA00022692"/>
    </source>
</evidence>
<evidence type="ECO:0000256" key="8">
    <source>
        <dbReference type="ARBA" id="ARBA00023180"/>
    </source>
</evidence>
<protein>
    <recommendedName>
        <fullName evidence="12">Ionotropic glutamate receptor C-terminal domain-containing protein</fullName>
    </recommendedName>
</protein>
<evidence type="ECO:0000256" key="2">
    <source>
        <dbReference type="ARBA" id="ARBA00008685"/>
    </source>
</evidence>
<gene>
    <name evidence="13" type="ORF">DGAL_LOCUS12678</name>
</gene>
<evidence type="ECO:0000256" key="5">
    <source>
        <dbReference type="ARBA" id="ARBA00022989"/>
    </source>
</evidence>
<evidence type="ECO:0000313" key="14">
    <source>
        <dbReference type="Proteomes" id="UP000789390"/>
    </source>
</evidence>
<comment type="similarity">
    <text evidence="2">Belongs to the glutamate-gated ion channel (TC 1.A.10.1) family.</text>
</comment>
<keyword evidence="5 10" id="KW-1133">Transmembrane helix</keyword>
<dbReference type="InterPro" id="IPR001320">
    <property type="entry name" value="Iontro_rcpt_C"/>
</dbReference>
<dbReference type="GO" id="GO:0005886">
    <property type="term" value="C:plasma membrane"/>
    <property type="evidence" value="ECO:0007669"/>
    <property type="project" value="UniProtKB-SubCell"/>
</dbReference>
<evidence type="ECO:0000256" key="11">
    <source>
        <dbReference type="SAM" id="SignalP"/>
    </source>
</evidence>
<keyword evidence="14" id="KW-1185">Reference proteome</keyword>
<dbReference type="PANTHER" id="PTHR42643:SF24">
    <property type="entry name" value="IONOTROPIC RECEPTOR 60A"/>
    <property type="match status" value="1"/>
</dbReference>
<evidence type="ECO:0000256" key="1">
    <source>
        <dbReference type="ARBA" id="ARBA00004651"/>
    </source>
</evidence>
<comment type="caution">
    <text evidence="13">The sequence shown here is derived from an EMBL/GenBank/DDBJ whole genome shotgun (WGS) entry which is preliminary data.</text>
</comment>
<name>A0A8J2RVJ1_9CRUS</name>
<dbReference type="InterPro" id="IPR052192">
    <property type="entry name" value="Insect_Ionotropic_Sensory_Rcpt"/>
</dbReference>
<reference evidence="13" key="1">
    <citation type="submission" date="2021-11" db="EMBL/GenBank/DDBJ databases">
        <authorList>
            <person name="Schell T."/>
        </authorList>
    </citation>
    <scope>NUCLEOTIDE SEQUENCE</scope>
    <source>
        <strain evidence="13">M5</strain>
    </source>
</reference>
<dbReference type="PANTHER" id="PTHR42643">
    <property type="entry name" value="IONOTROPIC RECEPTOR 20A-RELATED"/>
    <property type="match status" value="1"/>
</dbReference>
<feature type="transmembrane region" description="Helical" evidence="10">
    <location>
        <begin position="87"/>
        <end position="109"/>
    </location>
</feature>
<dbReference type="OrthoDB" id="6354814at2759"/>
<evidence type="ECO:0000256" key="9">
    <source>
        <dbReference type="SAM" id="MobiDB-lite"/>
    </source>
</evidence>
<dbReference type="Pfam" id="PF00060">
    <property type="entry name" value="Lig_chan"/>
    <property type="match status" value="1"/>
</dbReference>
<comment type="subcellular location">
    <subcellularLocation>
        <location evidence="1">Cell membrane</location>
        <topology evidence="1">Multi-pass membrane protein</topology>
    </subcellularLocation>
</comment>
<feature type="transmembrane region" description="Helical" evidence="10">
    <location>
        <begin position="416"/>
        <end position="440"/>
    </location>
</feature>
<keyword evidence="8" id="KW-0325">Glycoprotein</keyword>
<dbReference type="EMBL" id="CAKKLH010000291">
    <property type="protein sequence ID" value="CAH0109211.1"/>
    <property type="molecule type" value="Genomic_DNA"/>
</dbReference>
<evidence type="ECO:0000259" key="12">
    <source>
        <dbReference type="Pfam" id="PF00060"/>
    </source>
</evidence>
<keyword evidence="4 10" id="KW-0812">Transmembrane</keyword>
<evidence type="ECO:0000256" key="7">
    <source>
        <dbReference type="ARBA" id="ARBA00023170"/>
    </source>
</evidence>
<feature type="domain" description="Ionotropic glutamate receptor C-terminal" evidence="12">
    <location>
        <begin position="129"/>
        <end position="427"/>
    </location>
</feature>
<dbReference type="FunFam" id="1.10.287.70:FF:000302">
    <property type="entry name" value="Uncharacterized protein"/>
    <property type="match status" value="1"/>
</dbReference>